<evidence type="ECO:0000313" key="3">
    <source>
        <dbReference type="Proteomes" id="UP000399805"/>
    </source>
</evidence>
<evidence type="ECO:0000313" key="2">
    <source>
        <dbReference type="EMBL" id="VVJ16834.1"/>
    </source>
</evidence>
<evidence type="ECO:0000256" key="1">
    <source>
        <dbReference type="SAM" id="MobiDB-lite"/>
    </source>
</evidence>
<name>A0A6I8LH59_9PSEU</name>
<proteinExistence type="predicted"/>
<feature type="compositionally biased region" description="Gly residues" evidence="1">
    <location>
        <begin position="40"/>
        <end position="51"/>
    </location>
</feature>
<dbReference type="AlphaFoldDB" id="A0A6I8LH59"/>
<reference evidence="2 3" key="1">
    <citation type="submission" date="2019-09" db="EMBL/GenBank/DDBJ databases">
        <authorList>
            <person name="Leyn A S."/>
        </authorList>
    </citation>
    <scope>NUCLEOTIDE SEQUENCE [LARGE SCALE GENOMIC DNA]</scope>
    <source>
        <strain evidence="2">AA231_1</strain>
    </source>
</reference>
<organism evidence="2 3">
    <name type="scientific">Amycolatopsis camponoti</name>
    <dbReference type="NCBI Taxonomy" id="2606593"/>
    <lineage>
        <taxon>Bacteria</taxon>
        <taxon>Bacillati</taxon>
        <taxon>Actinomycetota</taxon>
        <taxon>Actinomycetes</taxon>
        <taxon>Pseudonocardiales</taxon>
        <taxon>Pseudonocardiaceae</taxon>
        <taxon>Amycolatopsis</taxon>
    </lineage>
</organism>
<gene>
    <name evidence="2" type="ORF">AA23TX_01855</name>
</gene>
<sequence>MAVRAERERGGCDLEVVRGVPVRRSQDGTANGLRDVGIRRGVGSGPAGLAGRGKEGG</sequence>
<dbReference type="EMBL" id="CABVGP010000001">
    <property type="protein sequence ID" value="VVJ16834.1"/>
    <property type="molecule type" value="Genomic_DNA"/>
</dbReference>
<feature type="region of interest" description="Disordered" evidence="1">
    <location>
        <begin position="25"/>
        <end position="57"/>
    </location>
</feature>
<accession>A0A6I8LH59</accession>
<protein>
    <submittedName>
        <fullName evidence="2">Uncharacterized protein</fullName>
    </submittedName>
</protein>
<keyword evidence="3" id="KW-1185">Reference proteome</keyword>
<dbReference type="Proteomes" id="UP000399805">
    <property type="component" value="Unassembled WGS sequence"/>
</dbReference>